<keyword evidence="2" id="KW-1185">Reference proteome</keyword>
<organism evidence="1 2">
    <name type="scientific">Methanoregula boonei (strain DSM 21154 / JCM 14090 / 6A8)</name>
    <dbReference type="NCBI Taxonomy" id="456442"/>
    <lineage>
        <taxon>Archaea</taxon>
        <taxon>Methanobacteriati</taxon>
        <taxon>Methanobacteriota</taxon>
        <taxon>Stenosarchaea group</taxon>
        <taxon>Methanomicrobia</taxon>
        <taxon>Methanomicrobiales</taxon>
        <taxon>Methanoregulaceae</taxon>
        <taxon>Methanoregula</taxon>
    </lineage>
</organism>
<dbReference type="Proteomes" id="UP000002408">
    <property type="component" value="Chromosome"/>
</dbReference>
<dbReference type="EMBL" id="CP000780">
    <property type="protein sequence ID" value="ABS54821.1"/>
    <property type="molecule type" value="Genomic_DNA"/>
</dbReference>
<proteinExistence type="predicted"/>
<accession>A7I510</accession>
<evidence type="ECO:0000313" key="1">
    <source>
        <dbReference type="EMBL" id="ABS54821.1"/>
    </source>
</evidence>
<name>A7I510_METB6</name>
<gene>
    <name evidence="1" type="ordered locus">Mboo_0299</name>
</gene>
<reference evidence="2" key="1">
    <citation type="journal article" date="2015" name="Microbiology">
        <title>Genome of Methanoregula boonei 6A8 reveals adaptations to oligotrophic peatland environments.</title>
        <authorList>
            <person name="Braeuer S."/>
            <person name="Cadillo-Quiroz H."/>
            <person name="Kyrpides N."/>
            <person name="Woyke T."/>
            <person name="Goodwin L."/>
            <person name="Detter C."/>
            <person name="Podell S."/>
            <person name="Yavitt J.B."/>
            <person name="Zinder S.H."/>
        </authorList>
    </citation>
    <scope>NUCLEOTIDE SEQUENCE [LARGE SCALE GENOMIC DNA]</scope>
    <source>
        <strain evidence="2">DSM 21154 / JCM 14090 / 6A8</strain>
    </source>
</reference>
<dbReference type="GeneID" id="5411656"/>
<evidence type="ECO:0000313" key="2">
    <source>
        <dbReference type="Proteomes" id="UP000002408"/>
    </source>
</evidence>
<protein>
    <submittedName>
        <fullName evidence="1">Uncharacterized protein</fullName>
    </submittedName>
</protein>
<dbReference type="HOGENOM" id="CLU_2285012_0_0_2"/>
<dbReference type="OrthoDB" id="384185at2157"/>
<dbReference type="KEGG" id="mbn:Mboo_0299"/>
<sequence length="101" mass="11499">MSIVREKNFKNCADGRVKKEYLLSDPFTKETACSFSSFGSANVMEFLKKPFFTLVRPPSMNMRAVLGENTLEVWYEPADLPFSEPVIYRLLEGDPVVQDPS</sequence>
<dbReference type="STRING" id="456442.Mboo_0299"/>
<dbReference type="eggNOG" id="arCOG09470">
    <property type="taxonomic scope" value="Archaea"/>
</dbReference>
<dbReference type="RefSeq" id="WP_011991309.1">
    <property type="nucleotide sequence ID" value="NC_009712.1"/>
</dbReference>
<dbReference type="AlphaFoldDB" id="A7I510"/>